<evidence type="ECO:0000256" key="1">
    <source>
        <dbReference type="SAM" id="Phobius"/>
    </source>
</evidence>
<dbReference type="EMBL" id="CP088155">
    <property type="protein sequence ID" value="WYM97218.1"/>
    <property type="molecule type" value="Genomic_DNA"/>
</dbReference>
<gene>
    <name evidence="2" type="ORF">LQ356_03395</name>
</gene>
<feature type="transmembrane region" description="Helical" evidence="1">
    <location>
        <begin position="17"/>
        <end position="36"/>
    </location>
</feature>
<reference evidence="2" key="1">
    <citation type="submission" date="2021-11" db="EMBL/GenBank/DDBJ databases">
        <title>The first genome sequence of unculturable Mycoplasma faucium obtained by de novo assembly of metagenomic reads.</title>
        <authorList>
            <person name="Sabat A.J."/>
            <person name="Bathoorn E."/>
            <person name="Akkerboom V."/>
            <person name="Friedrich A.W."/>
        </authorList>
    </citation>
    <scope>NUCLEOTIDE SEQUENCE [LARGE SCALE GENOMIC DNA]</scope>
    <source>
        <strain evidence="2">UMCG-MFM1</strain>
    </source>
</reference>
<keyword evidence="3" id="KW-1185">Reference proteome</keyword>
<dbReference type="Proteomes" id="UP001622612">
    <property type="component" value="Chromosome"/>
</dbReference>
<proteinExistence type="predicted"/>
<keyword evidence="1" id="KW-0812">Transmembrane</keyword>
<keyword evidence="1" id="KW-0472">Membrane</keyword>
<sequence length="185" mass="21588">MNNGNNNTSNSSPLASAAVYTILALLFVILIGYIVWKAMKKKIIKKKELKFQLKKNNETKELFYDYVVSFYEIIQFAKKELSEFKPSLSEKTMGQIKNGAAKLTLKLLQREDFSKSFLENSEYDEFVKHSEMIAGIGCNLWENKAKESLDFFEKQYSQIPDSEHKTTYQELVKKSIKDQYYKEDK</sequence>
<name>A0ABZ2TMZ6_9BACT</name>
<protein>
    <submittedName>
        <fullName evidence="2">Uncharacterized protein</fullName>
    </submittedName>
</protein>
<dbReference type="NCBIfam" id="NF045939">
    <property type="entry name" value="MHJ_0274_fam"/>
    <property type="match status" value="1"/>
</dbReference>
<keyword evidence="1" id="KW-1133">Transmembrane helix</keyword>
<accession>A0ABZ2TMZ6</accession>
<dbReference type="RefSeq" id="WP_405311540.1">
    <property type="nucleotide sequence ID" value="NZ_CP088155.1"/>
</dbReference>
<evidence type="ECO:0000313" key="3">
    <source>
        <dbReference type="Proteomes" id="UP001622612"/>
    </source>
</evidence>
<organism evidence="2 3">
    <name type="scientific">Metamycoplasma faucium</name>
    <dbReference type="NCBI Taxonomy" id="56142"/>
    <lineage>
        <taxon>Bacteria</taxon>
        <taxon>Bacillati</taxon>
        <taxon>Mycoplasmatota</taxon>
        <taxon>Mycoplasmoidales</taxon>
        <taxon>Metamycoplasmataceae</taxon>
        <taxon>Metamycoplasma</taxon>
    </lineage>
</organism>
<evidence type="ECO:0000313" key="2">
    <source>
        <dbReference type="EMBL" id="WYM97218.1"/>
    </source>
</evidence>